<sequence>MFHHNGQGMMSYGWFGTFWVIIFILLIIALVYLIVKVIQNNKHENGKSVPNDALNILKERYAKGEITDEEYKHKKRMLKED</sequence>
<feature type="transmembrane region" description="Helical" evidence="1">
    <location>
        <begin position="12"/>
        <end position="35"/>
    </location>
</feature>
<dbReference type="EMBL" id="BJXW01000019">
    <property type="protein sequence ID" value="GEN31565.1"/>
    <property type="molecule type" value="Genomic_DNA"/>
</dbReference>
<dbReference type="OrthoDB" id="48047at2"/>
<accession>A0A511UY60</accession>
<dbReference type="Proteomes" id="UP000321491">
    <property type="component" value="Unassembled WGS sequence"/>
</dbReference>
<organism evidence="3 4">
    <name type="scientific">Cerasibacillus quisquiliarum</name>
    <dbReference type="NCBI Taxonomy" id="227865"/>
    <lineage>
        <taxon>Bacteria</taxon>
        <taxon>Bacillati</taxon>
        <taxon>Bacillota</taxon>
        <taxon>Bacilli</taxon>
        <taxon>Bacillales</taxon>
        <taxon>Bacillaceae</taxon>
        <taxon>Cerasibacillus</taxon>
    </lineage>
</organism>
<name>A0A511UY60_9BACI</name>
<keyword evidence="1" id="KW-1133">Transmembrane helix</keyword>
<keyword evidence="4" id="KW-1185">Reference proteome</keyword>
<keyword evidence="1" id="KW-0472">Membrane</keyword>
<evidence type="ECO:0000313" key="4">
    <source>
        <dbReference type="Proteomes" id="UP000321491"/>
    </source>
</evidence>
<proteinExistence type="predicted"/>
<evidence type="ECO:0000259" key="2">
    <source>
        <dbReference type="Pfam" id="PF09851"/>
    </source>
</evidence>
<reference evidence="3 4" key="1">
    <citation type="submission" date="2019-07" db="EMBL/GenBank/DDBJ databases">
        <title>Whole genome shotgun sequence of Cerasibacillus quisquiliarum NBRC 102429.</title>
        <authorList>
            <person name="Hosoyama A."/>
            <person name="Uohara A."/>
            <person name="Ohji S."/>
            <person name="Ichikawa N."/>
        </authorList>
    </citation>
    <scope>NUCLEOTIDE SEQUENCE [LARGE SCALE GENOMIC DNA]</scope>
    <source>
        <strain evidence="3 4">NBRC 102429</strain>
    </source>
</reference>
<gene>
    <name evidence="3" type="ORF">CQU01_18030</name>
</gene>
<evidence type="ECO:0000256" key="1">
    <source>
        <dbReference type="SAM" id="Phobius"/>
    </source>
</evidence>
<feature type="domain" description="SHOCT" evidence="2">
    <location>
        <begin position="52"/>
        <end position="76"/>
    </location>
</feature>
<evidence type="ECO:0000313" key="3">
    <source>
        <dbReference type="EMBL" id="GEN31565.1"/>
    </source>
</evidence>
<dbReference type="Pfam" id="PF09851">
    <property type="entry name" value="SHOCT"/>
    <property type="match status" value="1"/>
</dbReference>
<keyword evidence="1" id="KW-0812">Transmembrane</keyword>
<protein>
    <recommendedName>
        <fullName evidence="2">SHOCT domain-containing protein</fullName>
    </recommendedName>
</protein>
<dbReference type="AlphaFoldDB" id="A0A511UY60"/>
<comment type="caution">
    <text evidence="3">The sequence shown here is derived from an EMBL/GenBank/DDBJ whole genome shotgun (WGS) entry which is preliminary data.</text>
</comment>
<dbReference type="InterPro" id="IPR018649">
    <property type="entry name" value="SHOCT"/>
</dbReference>
<dbReference type="RefSeq" id="WP_146937873.1">
    <property type="nucleotide sequence ID" value="NZ_BJXW01000019.1"/>
</dbReference>